<reference evidence="3" key="1">
    <citation type="journal article" date="2017" name="Plant J.">
        <title>The pomegranate (Punica granatum L.) genome and the genomics of punicalagin biosynthesis.</title>
        <authorList>
            <person name="Qin G."/>
            <person name="Xu C."/>
            <person name="Ming R."/>
            <person name="Tang H."/>
            <person name="Guyot R."/>
            <person name="Kramer E.M."/>
            <person name="Hu Y."/>
            <person name="Yi X."/>
            <person name="Qi Y."/>
            <person name="Xu X."/>
            <person name="Gao Z."/>
            <person name="Pan H."/>
            <person name="Jian J."/>
            <person name="Tian Y."/>
            <person name="Yue Z."/>
            <person name="Xu Y."/>
        </authorList>
    </citation>
    <scope>NUCLEOTIDE SEQUENCE [LARGE SCALE GENOMIC DNA]</scope>
    <source>
        <strain evidence="3">cv. Dabenzi</strain>
    </source>
</reference>
<feature type="region of interest" description="Disordered" evidence="1">
    <location>
        <begin position="59"/>
        <end position="143"/>
    </location>
</feature>
<name>A0A218WWL7_PUNGR</name>
<sequence>MPSWASNGNSFSSSTDGPQLRNSLSSGSLFLLSPSRSPSPKPAARFSFFFLSSFSQTAAENSTSRSRTAARHLTLDPQLPPEAQPVVSSGSAHVQQPSGSHQAAAQPTATALFGPASLFGPIQPSPPPPDLGPSQPGPACPAF</sequence>
<organism evidence="2 3">
    <name type="scientific">Punica granatum</name>
    <name type="common">Pomegranate</name>
    <dbReference type="NCBI Taxonomy" id="22663"/>
    <lineage>
        <taxon>Eukaryota</taxon>
        <taxon>Viridiplantae</taxon>
        <taxon>Streptophyta</taxon>
        <taxon>Embryophyta</taxon>
        <taxon>Tracheophyta</taxon>
        <taxon>Spermatophyta</taxon>
        <taxon>Magnoliopsida</taxon>
        <taxon>eudicotyledons</taxon>
        <taxon>Gunneridae</taxon>
        <taxon>Pentapetalae</taxon>
        <taxon>rosids</taxon>
        <taxon>malvids</taxon>
        <taxon>Myrtales</taxon>
        <taxon>Lythraceae</taxon>
        <taxon>Punica</taxon>
    </lineage>
</organism>
<feature type="compositionally biased region" description="Low complexity" evidence="1">
    <location>
        <begin position="23"/>
        <end position="41"/>
    </location>
</feature>
<accession>A0A218WWL7</accession>
<comment type="caution">
    <text evidence="2">The sequence shown here is derived from an EMBL/GenBank/DDBJ whole genome shotgun (WGS) entry which is preliminary data.</text>
</comment>
<evidence type="ECO:0000313" key="2">
    <source>
        <dbReference type="EMBL" id="OWM77154.1"/>
    </source>
</evidence>
<proteinExistence type="predicted"/>
<feature type="region of interest" description="Disordered" evidence="1">
    <location>
        <begin position="1"/>
        <end position="41"/>
    </location>
</feature>
<dbReference type="AlphaFoldDB" id="A0A218WWL7"/>
<feature type="compositionally biased region" description="Low complexity" evidence="1">
    <location>
        <begin position="1"/>
        <end position="14"/>
    </location>
</feature>
<feature type="compositionally biased region" description="Pro residues" evidence="1">
    <location>
        <begin position="123"/>
        <end position="143"/>
    </location>
</feature>
<feature type="compositionally biased region" description="Polar residues" evidence="1">
    <location>
        <begin position="86"/>
        <end position="109"/>
    </location>
</feature>
<evidence type="ECO:0000313" key="3">
    <source>
        <dbReference type="Proteomes" id="UP000197138"/>
    </source>
</evidence>
<gene>
    <name evidence="2" type="ORF">CDL15_Pgr017688</name>
</gene>
<dbReference type="EMBL" id="MTKT01002718">
    <property type="protein sequence ID" value="OWM77154.1"/>
    <property type="molecule type" value="Genomic_DNA"/>
</dbReference>
<evidence type="ECO:0000256" key="1">
    <source>
        <dbReference type="SAM" id="MobiDB-lite"/>
    </source>
</evidence>
<protein>
    <submittedName>
        <fullName evidence="2">Uncharacterized protein</fullName>
    </submittedName>
</protein>
<dbReference type="Proteomes" id="UP000197138">
    <property type="component" value="Unassembled WGS sequence"/>
</dbReference>